<feature type="transmembrane region" description="Helical" evidence="1">
    <location>
        <begin position="20"/>
        <end position="40"/>
    </location>
</feature>
<dbReference type="Pfam" id="PF12704">
    <property type="entry name" value="MacB_PCD"/>
    <property type="match status" value="1"/>
</dbReference>
<proteinExistence type="predicted"/>
<evidence type="ECO:0000256" key="1">
    <source>
        <dbReference type="SAM" id="Phobius"/>
    </source>
</evidence>
<comment type="caution">
    <text evidence="3">The sequence shown here is derived from an EMBL/GenBank/DDBJ whole genome shotgun (WGS) entry which is preliminary data.</text>
</comment>
<keyword evidence="1" id="KW-0472">Membrane</keyword>
<dbReference type="Proteomes" id="UP000738517">
    <property type="component" value="Unassembled WGS sequence"/>
</dbReference>
<feature type="domain" description="MacB-like periplasmic core" evidence="2">
    <location>
        <begin position="77"/>
        <end position="200"/>
    </location>
</feature>
<dbReference type="InterPro" id="IPR025857">
    <property type="entry name" value="MacB_PCD"/>
</dbReference>
<keyword evidence="4" id="KW-1185">Reference proteome</keyword>
<accession>A0ABW9YLV3</accession>
<reference evidence="3 4" key="1">
    <citation type="journal article" date="2017" name="Int. J. Syst. Evol. Microbiol.">
        <title>Photobacterium alginatilyticum sp. nov., a marine bacterium isolated from bottom seawater.</title>
        <authorList>
            <person name="Wang X."/>
            <person name="Wang Y."/>
            <person name="Yang X."/>
            <person name="Sun H."/>
            <person name="Li B."/>
            <person name="Zhang X.H."/>
        </authorList>
    </citation>
    <scope>NUCLEOTIDE SEQUENCE [LARGE SCALE GENOMIC DNA]</scope>
    <source>
        <strain evidence="3 4">P03D4</strain>
    </source>
</reference>
<protein>
    <recommendedName>
        <fullName evidence="2">MacB-like periplasmic core domain-containing protein</fullName>
    </recommendedName>
</protein>
<evidence type="ECO:0000259" key="2">
    <source>
        <dbReference type="Pfam" id="PF12704"/>
    </source>
</evidence>
<dbReference type="EMBL" id="RSEJ01000023">
    <property type="protein sequence ID" value="NBI54788.1"/>
    <property type="molecule type" value="Genomic_DNA"/>
</dbReference>
<organism evidence="3 4">
    <name type="scientific">Photobacterium alginatilyticum</name>
    <dbReference type="NCBI Taxonomy" id="1775171"/>
    <lineage>
        <taxon>Bacteria</taxon>
        <taxon>Pseudomonadati</taxon>
        <taxon>Pseudomonadota</taxon>
        <taxon>Gammaproteobacteria</taxon>
        <taxon>Vibrionales</taxon>
        <taxon>Vibrionaceae</taxon>
        <taxon>Photobacterium</taxon>
    </lineage>
</organism>
<evidence type="ECO:0000313" key="3">
    <source>
        <dbReference type="EMBL" id="NBI54788.1"/>
    </source>
</evidence>
<name>A0ABW9YLV3_9GAMM</name>
<dbReference type="InterPro" id="IPR050250">
    <property type="entry name" value="Macrolide_Exporter_MacB"/>
</dbReference>
<keyword evidence="1" id="KW-1133">Transmembrane helix</keyword>
<dbReference type="PANTHER" id="PTHR30572:SF4">
    <property type="entry name" value="ABC TRANSPORTER PERMEASE YTRF"/>
    <property type="match status" value="1"/>
</dbReference>
<gene>
    <name evidence="3" type="ORF">EIZ48_19920</name>
</gene>
<feature type="transmembrane region" description="Helical" evidence="1">
    <location>
        <begin position="309"/>
        <end position="333"/>
    </location>
</feature>
<keyword evidence="1" id="KW-0812">Transmembrane</keyword>
<evidence type="ECO:0000313" key="4">
    <source>
        <dbReference type="Proteomes" id="UP000738517"/>
    </source>
</evidence>
<feature type="transmembrane region" description="Helical" evidence="1">
    <location>
        <begin position="353"/>
        <end position="378"/>
    </location>
</feature>
<dbReference type="PANTHER" id="PTHR30572">
    <property type="entry name" value="MEMBRANE COMPONENT OF TRANSPORTER-RELATED"/>
    <property type="match status" value="1"/>
</dbReference>
<sequence>MMGALYLAYQYFRYHCVKTALLVTAITLVFWLPLTIQLLIDRTAEQLMARADQTPLVVGRHGSPLELVLNTLYFRSDTPAPMPYADVENLESMRLAEAIPLYVRFHSQQFPIVGTTLSYFDYRRHQFASGRSMALLGEAVIGAQVAESLGIGVGDSVISSPESVFDIAGIYPLKMPVVGVLKRSFGPDDKAIFTDIKTTWVIEGLGHGHQDLNQGSAVRQILKKDGDIIIANASVQNWNEITPDNIDSFHFHGDLRQLPISSVIPVPQSDKAAVLLQGRFAAPDLDNQIVRTQIVMQELLDTVFTVRNYVVIAVTVIGGATLLVAALVFMLSMRLRHNEVESLTRIGASRGQVTVLLAAEVVVVIVASSLLATALFICSQRFGVALLQQWLIA</sequence>